<name>A0A5D0CY03_9BACL</name>
<accession>A0A5D0CY03</accession>
<gene>
    <name evidence="1" type="ORF">FRY98_04230</name>
</gene>
<evidence type="ECO:0000313" key="2">
    <source>
        <dbReference type="Proteomes" id="UP000325218"/>
    </source>
</evidence>
<reference evidence="1 2" key="1">
    <citation type="submission" date="2019-08" db="EMBL/GenBank/DDBJ databases">
        <title>Genome sequencing of Paenibacillus faecis DSM 23593(T).</title>
        <authorList>
            <person name="Kook J.-K."/>
            <person name="Park S.-N."/>
            <person name="Lim Y.K."/>
        </authorList>
    </citation>
    <scope>NUCLEOTIDE SEQUENCE [LARGE SCALE GENOMIC DNA]</scope>
    <source>
        <strain evidence="1 2">DSM 23593</strain>
    </source>
</reference>
<dbReference type="Proteomes" id="UP000325218">
    <property type="component" value="Unassembled WGS sequence"/>
</dbReference>
<organism evidence="1 2">
    <name type="scientific">Paenibacillus faecis</name>
    <dbReference type="NCBI Taxonomy" id="862114"/>
    <lineage>
        <taxon>Bacteria</taxon>
        <taxon>Bacillati</taxon>
        <taxon>Bacillota</taxon>
        <taxon>Bacilli</taxon>
        <taxon>Bacillales</taxon>
        <taxon>Paenibacillaceae</taxon>
        <taxon>Paenibacillus</taxon>
    </lineage>
</organism>
<sequence length="104" mass="12157">MSLLRFLLYSPMRRRIRILQARLELLSDRLDRMEKRLEESRFPDPDTREKLRAALGKTLTLQIDSSLIRGTLVSVQYHSLELQDETGQRITVPVSRITAVTFDD</sequence>
<dbReference type="RefSeq" id="WP_148450474.1">
    <property type="nucleotide sequence ID" value="NZ_VSDO01000001.1"/>
</dbReference>
<evidence type="ECO:0008006" key="3">
    <source>
        <dbReference type="Google" id="ProtNLM"/>
    </source>
</evidence>
<keyword evidence="2" id="KW-1185">Reference proteome</keyword>
<dbReference type="AlphaFoldDB" id="A0A5D0CY03"/>
<comment type="caution">
    <text evidence="1">The sequence shown here is derived from an EMBL/GenBank/DDBJ whole genome shotgun (WGS) entry which is preliminary data.</text>
</comment>
<dbReference type="EMBL" id="VSDO01000001">
    <property type="protein sequence ID" value="TYA14881.1"/>
    <property type="molecule type" value="Genomic_DNA"/>
</dbReference>
<proteinExistence type="predicted"/>
<dbReference type="OrthoDB" id="2623440at2"/>
<protein>
    <recommendedName>
        <fullName evidence="3">DUF2642 domain-containing protein</fullName>
    </recommendedName>
</protein>
<evidence type="ECO:0000313" key="1">
    <source>
        <dbReference type="EMBL" id="TYA14881.1"/>
    </source>
</evidence>